<reference evidence="3 4" key="1">
    <citation type="submission" date="2019-05" db="EMBL/GenBank/DDBJ databases">
        <title>Genome sequence of Cellulomonas hominis strain CS1.</title>
        <authorList>
            <person name="Belmont J."/>
            <person name="Maclea K.S."/>
        </authorList>
    </citation>
    <scope>NUCLEOTIDE SEQUENCE [LARGE SCALE GENOMIC DNA]</scope>
    <source>
        <strain evidence="3 4">CS1</strain>
    </source>
</reference>
<dbReference type="EMBL" id="SZYE01000111">
    <property type="protein sequence ID" value="TKR23092.1"/>
    <property type="molecule type" value="Genomic_DNA"/>
</dbReference>
<accession>A0A7Z8JXV0</accession>
<evidence type="ECO:0000256" key="2">
    <source>
        <dbReference type="SAM" id="Phobius"/>
    </source>
</evidence>
<organism evidence="3 4">
    <name type="scientific">Cellulomonas hominis</name>
    <dbReference type="NCBI Taxonomy" id="156981"/>
    <lineage>
        <taxon>Bacteria</taxon>
        <taxon>Bacillati</taxon>
        <taxon>Actinomycetota</taxon>
        <taxon>Actinomycetes</taxon>
        <taxon>Micrococcales</taxon>
        <taxon>Cellulomonadaceae</taxon>
        <taxon>Cellulomonas</taxon>
    </lineage>
</organism>
<keyword evidence="2" id="KW-1133">Transmembrane helix</keyword>
<evidence type="ECO:0008006" key="5">
    <source>
        <dbReference type="Google" id="ProtNLM"/>
    </source>
</evidence>
<comment type="caution">
    <text evidence="3">The sequence shown here is derived from an EMBL/GenBank/DDBJ whole genome shotgun (WGS) entry which is preliminary data.</text>
</comment>
<dbReference type="RefSeq" id="WP_154730111.1">
    <property type="nucleotide sequence ID" value="NZ_SZYE01000111.1"/>
</dbReference>
<feature type="transmembrane region" description="Helical" evidence="2">
    <location>
        <begin position="159"/>
        <end position="180"/>
    </location>
</feature>
<feature type="transmembrane region" description="Helical" evidence="2">
    <location>
        <begin position="111"/>
        <end position="129"/>
    </location>
</feature>
<sequence length="390" mass="40183">MTSGTSPAPPQHPPRPARLPRARAGVGAVSRFLAVRPWLTRAARTTGAAVLAWVLVGLVPGPWSDYPYYAPLGAVIATSVTVRGTTRRSVQAVVAIALGAVVARLTDALDLPALAGLAVVVLVGVLLSGWRLLGEMGSWVPTAALFVLIIGDTDPVGYISAYVGLTLVGALVGVGVNLVVPPLPLTPAERSLDHLRAATAEHLDDLAAAVRDDDVPVPRDDRLRAARAAADAAVADAREAARGNWTARHYRSWRQRQDRHAHAVDAAAVVALDVRRAVATSRTVAEAGATPPEERAVRVPIETRAGDQERADAVREGTARAIEAGAALVRALGADEAGAEDAEAADDAAAGLARALDDLQDAVAADRGTAAGATRPADGVVVALTPLLTG</sequence>
<evidence type="ECO:0000313" key="4">
    <source>
        <dbReference type="Proteomes" id="UP000308121"/>
    </source>
</evidence>
<dbReference type="OrthoDB" id="3579456at2"/>
<name>A0A7Z8JXV0_9CELL</name>
<keyword evidence="2" id="KW-0812">Transmembrane</keyword>
<evidence type="ECO:0000256" key="1">
    <source>
        <dbReference type="SAM" id="MobiDB-lite"/>
    </source>
</evidence>
<feature type="compositionally biased region" description="Pro residues" evidence="1">
    <location>
        <begin position="7"/>
        <end position="17"/>
    </location>
</feature>
<dbReference type="Proteomes" id="UP000308121">
    <property type="component" value="Unassembled WGS sequence"/>
</dbReference>
<evidence type="ECO:0000313" key="3">
    <source>
        <dbReference type="EMBL" id="TKR23092.1"/>
    </source>
</evidence>
<proteinExistence type="predicted"/>
<protein>
    <recommendedName>
        <fullName evidence="5">FUSC family protein</fullName>
    </recommendedName>
</protein>
<keyword evidence="2" id="KW-0472">Membrane</keyword>
<dbReference type="AlphaFoldDB" id="A0A7Z8JXV0"/>
<feature type="region of interest" description="Disordered" evidence="1">
    <location>
        <begin position="1"/>
        <end position="22"/>
    </location>
</feature>
<gene>
    <name evidence="3" type="ORF">FA014_13085</name>
</gene>